<dbReference type="InterPro" id="IPR036875">
    <property type="entry name" value="Znf_CCHC_sf"/>
</dbReference>
<dbReference type="AlphaFoldDB" id="A0A1Q3CS03"/>
<dbReference type="PANTHER" id="PTHR34676:SF8">
    <property type="entry name" value="TRANSMEMBRANE PROTEIN"/>
    <property type="match status" value="1"/>
</dbReference>
<keyword evidence="1" id="KW-0863">Zinc-finger</keyword>
<organism evidence="4 5">
    <name type="scientific">Cephalotus follicularis</name>
    <name type="common">Albany pitcher plant</name>
    <dbReference type="NCBI Taxonomy" id="3775"/>
    <lineage>
        <taxon>Eukaryota</taxon>
        <taxon>Viridiplantae</taxon>
        <taxon>Streptophyta</taxon>
        <taxon>Embryophyta</taxon>
        <taxon>Tracheophyta</taxon>
        <taxon>Spermatophyta</taxon>
        <taxon>Magnoliopsida</taxon>
        <taxon>eudicotyledons</taxon>
        <taxon>Gunneridae</taxon>
        <taxon>Pentapetalae</taxon>
        <taxon>rosids</taxon>
        <taxon>fabids</taxon>
        <taxon>Oxalidales</taxon>
        <taxon>Cephalotaceae</taxon>
        <taxon>Cephalotus</taxon>
    </lineage>
</organism>
<dbReference type="GO" id="GO:0003676">
    <property type="term" value="F:nucleic acid binding"/>
    <property type="evidence" value="ECO:0007669"/>
    <property type="project" value="InterPro"/>
</dbReference>
<dbReference type="EMBL" id="BDDD01002773">
    <property type="protein sequence ID" value="GAV83017.1"/>
    <property type="molecule type" value="Genomic_DNA"/>
</dbReference>
<dbReference type="Pfam" id="PF00098">
    <property type="entry name" value="zf-CCHC"/>
    <property type="match status" value="1"/>
</dbReference>
<reference evidence="5" key="1">
    <citation type="submission" date="2016-04" db="EMBL/GenBank/DDBJ databases">
        <title>Cephalotus genome sequencing.</title>
        <authorList>
            <person name="Fukushima K."/>
            <person name="Hasebe M."/>
            <person name="Fang X."/>
        </authorList>
    </citation>
    <scope>NUCLEOTIDE SEQUENCE [LARGE SCALE GENOMIC DNA]</scope>
    <source>
        <strain evidence="5">cv. St1</strain>
    </source>
</reference>
<proteinExistence type="predicted"/>
<keyword evidence="2" id="KW-0175">Coiled coil</keyword>
<dbReference type="SMART" id="SM00343">
    <property type="entry name" value="ZnF_C2HC"/>
    <property type="match status" value="2"/>
</dbReference>
<keyword evidence="5" id="KW-1185">Reference proteome</keyword>
<feature type="domain" description="CCHC-type" evidence="3">
    <location>
        <begin position="155"/>
        <end position="170"/>
    </location>
</feature>
<evidence type="ECO:0000256" key="2">
    <source>
        <dbReference type="SAM" id="Coils"/>
    </source>
</evidence>
<dbReference type="PANTHER" id="PTHR34676">
    <property type="entry name" value="DUF4219 DOMAIN-CONTAINING PROTEIN-RELATED"/>
    <property type="match status" value="1"/>
</dbReference>
<dbReference type="Proteomes" id="UP000187406">
    <property type="component" value="Unassembled WGS sequence"/>
</dbReference>
<dbReference type="Gene3D" id="4.10.60.10">
    <property type="entry name" value="Zinc finger, CCHC-type"/>
    <property type="match status" value="1"/>
</dbReference>
<keyword evidence="1" id="KW-0479">Metal-binding</keyword>
<keyword evidence="1" id="KW-0862">Zinc</keyword>
<evidence type="ECO:0000313" key="4">
    <source>
        <dbReference type="EMBL" id="GAV83017.1"/>
    </source>
</evidence>
<sequence>MKLNDKNELVSKPEDEWDEDDFRKLTIDNKALNILLVSLDKTEYNLVRRCSSAHEVWKLLILTHEGNEQVKNAKLALLNRDYELFKMQPNESIKNLYNRLLDITNGLLGLGKVFGKDELVRKLLGCLKDEGTQARRFQKKNLNKGEGSKMDPPTCFECNKPGHIKVDCPQLKKNKLFKKKALKAWHLSDDESSDDEVTEQNLCFMALSDDEDSENEVGDSYSFGELQFAFDELLVEFKKKCSQYSLLKKNMASIEKEKELLIIENDRLKNDIGILEHELAKKDDHIVKSTSCNDIALEKEVKSLKEKNVNLEKSFSKFTLGSKKLEEMLGSQRTYLDKTGIGYAPLEVKAKLKNTRIRPHCTYCNKLGHDRNKCFKRIAHSHSHTRPSPNHNPITFRQVWVPKGTISQKCNIKGPNKQWVPRSNYFDIFVGGTMLAGKPQRGTTLVRG</sequence>
<feature type="coiled-coil region" evidence="2">
    <location>
        <begin position="244"/>
        <end position="314"/>
    </location>
</feature>
<dbReference type="PROSITE" id="PS50158">
    <property type="entry name" value="ZF_CCHC"/>
    <property type="match status" value="1"/>
</dbReference>
<evidence type="ECO:0000256" key="1">
    <source>
        <dbReference type="PROSITE-ProRule" id="PRU00047"/>
    </source>
</evidence>
<protein>
    <submittedName>
        <fullName evidence="4">Zf-CCHC domain-containing protein/UBN2 domain-containing protein</fullName>
    </submittedName>
</protein>
<gene>
    <name evidence="4" type="ORF">CFOL_v3_26468</name>
</gene>
<dbReference type="InParanoid" id="A0A1Q3CS03"/>
<dbReference type="InterPro" id="IPR001878">
    <property type="entry name" value="Znf_CCHC"/>
</dbReference>
<dbReference type="OrthoDB" id="686744at2759"/>
<name>A0A1Q3CS03_CEPFO</name>
<dbReference type="GO" id="GO:0008270">
    <property type="term" value="F:zinc ion binding"/>
    <property type="evidence" value="ECO:0007669"/>
    <property type="project" value="UniProtKB-KW"/>
</dbReference>
<evidence type="ECO:0000259" key="3">
    <source>
        <dbReference type="PROSITE" id="PS50158"/>
    </source>
</evidence>
<comment type="caution">
    <text evidence="4">The sequence shown here is derived from an EMBL/GenBank/DDBJ whole genome shotgun (WGS) entry which is preliminary data.</text>
</comment>
<dbReference type="Pfam" id="PF14223">
    <property type="entry name" value="Retrotran_gag_2"/>
    <property type="match status" value="1"/>
</dbReference>
<accession>A0A1Q3CS03</accession>
<dbReference type="SUPFAM" id="SSF57756">
    <property type="entry name" value="Retrovirus zinc finger-like domains"/>
    <property type="match status" value="1"/>
</dbReference>
<evidence type="ECO:0000313" key="5">
    <source>
        <dbReference type="Proteomes" id="UP000187406"/>
    </source>
</evidence>